<keyword evidence="1" id="KW-0805">Transcription regulation</keyword>
<name>A0A266QCS3_9GAMM</name>
<comment type="caution">
    <text evidence="4">The sequence shown here is derived from an EMBL/GenBank/DDBJ whole genome shotgun (WGS) entry which is preliminary data.</text>
</comment>
<evidence type="ECO:0000256" key="2">
    <source>
        <dbReference type="ARBA" id="ARBA00023163"/>
    </source>
</evidence>
<keyword evidence="5" id="KW-1185">Reference proteome</keyword>
<dbReference type="AlphaFoldDB" id="A0A266QCS3"/>
<dbReference type="RefSeq" id="WP_094984628.1">
    <property type="nucleotide sequence ID" value="NZ_NHNI01000001.1"/>
</dbReference>
<dbReference type="InterPro" id="IPR018060">
    <property type="entry name" value="HTH_AraC"/>
</dbReference>
<evidence type="ECO:0000259" key="3">
    <source>
        <dbReference type="PROSITE" id="PS01124"/>
    </source>
</evidence>
<dbReference type="EMBL" id="NHNI01000001">
    <property type="protein sequence ID" value="OZY87149.1"/>
    <property type="molecule type" value="Genomic_DNA"/>
</dbReference>
<dbReference type="InterPro" id="IPR009594">
    <property type="entry name" value="Tscrpt_reg_HTH_AraC_N"/>
</dbReference>
<dbReference type="SUPFAM" id="SSF46689">
    <property type="entry name" value="Homeodomain-like"/>
    <property type="match status" value="2"/>
</dbReference>
<dbReference type="GO" id="GO:0043565">
    <property type="term" value="F:sequence-specific DNA binding"/>
    <property type="evidence" value="ECO:0007669"/>
    <property type="project" value="InterPro"/>
</dbReference>
<dbReference type="GO" id="GO:0003700">
    <property type="term" value="F:DNA-binding transcription factor activity"/>
    <property type="evidence" value="ECO:0007669"/>
    <property type="project" value="InterPro"/>
</dbReference>
<feature type="domain" description="HTH araC/xylS-type" evidence="3">
    <location>
        <begin position="214"/>
        <end position="312"/>
    </location>
</feature>
<dbReference type="SMART" id="SM00342">
    <property type="entry name" value="HTH_ARAC"/>
    <property type="match status" value="1"/>
</dbReference>
<dbReference type="Pfam" id="PF06719">
    <property type="entry name" value="AraC_N"/>
    <property type="match status" value="1"/>
</dbReference>
<reference evidence="5" key="1">
    <citation type="submission" date="2017-05" db="EMBL/GenBank/DDBJ databases">
        <authorList>
            <person name="Barney B.M."/>
        </authorList>
    </citation>
    <scope>NUCLEOTIDE SEQUENCE [LARGE SCALE GENOMIC DNA]</scope>
    <source>
        <strain evidence="5">PSBB022</strain>
    </source>
</reference>
<dbReference type="Proteomes" id="UP000216101">
    <property type="component" value="Unassembled WGS sequence"/>
</dbReference>
<evidence type="ECO:0000313" key="5">
    <source>
        <dbReference type="Proteomes" id="UP000216101"/>
    </source>
</evidence>
<dbReference type="PROSITE" id="PS01124">
    <property type="entry name" value="HTH_ARAC_FAMILY_2"/>
    <property type="match status" value="1"/>
</dbReference>
<evidence type="ECO:0000256" key="1">
    <source>
        <dbReference type="ARBA" id="ARBA00023015"/>
    </source>
</evidence>
<dbReference type="Gene3D" id="1.10.10.60">
    <property type="entry name" value="Homeodomain-like"/>
    <property type="match status" value="2"/>
</dbReference>
<evidence type="ECO:0000313" key="4">
    <source>
        <dbReference type="EMBL" id="OZY87149.1"/>
    </source>
</evidence>
<dbReference type="PANTHER" id="PTHR43436">
    <property type="entry name" value="ARAC-FAMILY TRANSCRIPTIONAL REGULATOR"/>
    <property type="match status" value="1"/>
</dbReference>
<dbReference type="InterPro" id="IPR009057">
    <property type="entry name" value="Homeodomain-like_sf"/>
</dbReference>
<keyword evidence="2" id="KW-0804">Transcription</keyword>
<accession>A0A266QCS3</accession>
<gene>
    <name evidence="4" type="ORF">CBP51_09225</name>
</gene>
<organism evidence="4 5">
    <name type="scientific">Cellvibrio mixtus</name>
    <dbReference type="NCBI Taxonomy" id="39650"/>
    <lineage>
        <taxon>Bacteria</taxon>
        <taxon>Pseudomonadati</taxon>
        <taxon>Pseudomonadota</taxon>
        <taxon>Gammaproteobacteria</taxon>
        <taxon>Cellvibrionales</taxon>
        <taxon>Cellvibrionaceae</taxon>
        <taxon>Cellvibrio</taxon>
    </lineage>
</organism>
<sequence length="323" mass="36259">MTTAEKRTTSGPDVDAILAEMVERTLALTPEEGVNATAFGPLQIYRSNRTSEAIHGRYEPALCIIAQGRKRAMLCDEIFNYSPSHYLVAAVDLPVVGQVIEASEDKPYLCVRLDLTPKKISDLLMEMAPANHQPPQARAEKTTRTSQRGLFVSQANGHLLDAVLRLLRLLDNPTDLAMLGPLLEREIIYRLLQDEQADALHQIALTDSHAQKIAAVIALLKRDFQKSWRIDELAQTACMSNSSLHTHFKNITNMTPLQYQKNLRLQEARRLLFSENLDAATASHRVGYESPSQFNREYHRLFGLPPVRDLAQLRATKQLLANA</sequence>
<proteinExistence type="predicted"/>
<protein>
    <submittedName>
        <fullName evidence="4">AraC family transcriptional regulator</fullName>
    </submittedName>
</protein>
<dbReference type="Pfam" id="PF12833">
    <property type="entry name" value="HTH_18"/>
    <property type="match status" value="1"/>
</dbReference>
<dbReference type="PANTHER" id="PTHR43436:SF1">
    <property type="entry name" value="TRANSCRIPTIONAL REGULATORY PROTEIN"/>
    <property type="match status" value="1"/>
</dbReference>